<protein>
    <recommendedName>
        <fullName evidence="6">Spaetzle domain-containing protein</fullName>
    </recommendedName>
</protein>
<evidence type="ECO:0000256" key="5">
    <source>
        <dbReference type="SAM" id="Phobius"/>
    </source>
</evidence>
<evidence type="ECO:0000256" key="3">
    <source>
        <dbReference type="ARBA" id="ARBA00023180"/>
    </source>
</evidence>
<evidence type="ECO:0000256" key="1">
    <source>
        <dbReference type="ARBA" id="ARBA00022729"/>
    </source>
</evidence>
<dbReference type="AlphaFoldDB" id="A0ABD1DWL0"/>
<gene>
    <name evidence="7" type="ORF">pipiens_001741</name>
</gene>
<feature type="domain" description="Spaetzle" evidence="6">
    <location>
        <begin position="253"/>
        <end position="346"/>
    </location>
</feature>
<sequence>MTKEKEEPATMVRGVPWALWLSSGLVIALLLFSTVMLMVTPTDSTSEFRPLVRQRSTTTVSDDPSDTATDEEVQQKISELFKRKGYSNPDPDPEDQLLEESGSQIEARIDPPRRRRTRRPLQKIGKDFDASQSYVIKHANGTITYVFPKEVLKGNGNAQLVADTTSEDSKKAAEDNVVRYRKPPTSDQVTPQKKESCSPEFPICNNVDNYPHNKINDIVAKYKQQYAGVFGEDVVVPEGDALVTRFDTSNDRPLCYSVERLIHPQEGFTKDKINLTIVNTKEYKQGVRVELCSNPAQTCNELDGLMGQYRTECKQLYHYRTLLAVHPKTGELYKESFKLPSCCKCSPADEFLRACRTSVFFAPRVSLADRAPAEGSVHAGQLVSDAQRFQAERAQAEESGHAGQLLTDNQAKEHFLPDVGKLNQREVPSIVSCSAPVAVLKFICYKSAGRSLIQNQAKEHFLPDVGKLNQRVLIRPSERRTNPCTHQLFRKREKL</sequence>
<dbReference type="SUPFAM" id="SSF57501">
    <property type="entry name" value="Cystine-knot cytokines"/>
    <property type="match status" value="1"/>
</dbReference>
<keyword evidence="5" id="KW-0812">Transmembrane</keyword>
<keyword evidence="5" id="KW-0472">Membrane</keyword>
<dbReference type="GO" id="GO:0005615">
    <property type="term" value="C:extracellular space"/>
    <property type="evidence" value="ECO:0007669"/>
    <property type="project" value="UniProtKB-ARBA"/>
</dbReference>
<dbReference type="PANTHER" id="PTHR23199:SF12">
    <property type="entry name" value="NEUROTROPHIN 1-RELATED"/>
    <property type="match status" value="1"/>
</dbReference>
<evidence type="ECO:0000313" key="7">
    <source>
        <dbReference type="EMBL" id="KAL1404027.1"/>
    </source>
</evidence>
<evidence type="ECO:0000256" key="4">
    <source>
        <dbReference type="SAM" id="MobiDB-lite"/>
    </source>
</evidence>
<reference evidence="7 8" key="1">
    <citation type="submission" date="2024-05" db="EMBL/GenBank/DDBJ databases">
        <title>Culex pipiens pipiens assembly and annotation.</title>
        <authorList>
            <person name="Alout H."/>
            <person name="Durand T."/>
        </authorList>
    </citation>
    <scope>NUCLEOTIDE SEQUENCE [LARGE SCALE GENOMIC DNA]</scope>
    <source>
        <strain evidence="7">HA-2024</strain>
        <tissue evidence="7">Whole body</tissue>
    </source>
</reference>
<dbReference type="InterPro" id="IPR029034">
    <property type="entry name" value="Cystine-knot_cytokine"/>
</dbReference>
<dbReference type="InterPro" id="IPR032104">
    <property type="entry name" value="Spaetzle"/>
</dbReference>
<feature type="region of interest" description="Disordered" evidence="4">
    <location>
        <begin position="50"/>
        <end position="124"/>
    </location>
</feature>
<comment type="caution">
    <text evidence="7">The sequence shown here is derived from an EMBL/GenBank/DDBJ whole genome shotgun (WGS) entry which is preliminary data.</text>
</comment>
<keyword evidence="8" id="KW-1185">Reference proteome</keyword>
<evidence type="ECO:0000259" key="6">
    <source>
        <dbReference type="Pfam" id="PF16077"/>
    </source>
</evidence>
<evidence type="ECO:0000313" key="8">
    <source>
        <dbReference type="Proteomes" id="UP001562425"/>
    </source>
</evidence>
<dbReference type="EMBL" id="JBEHCU010000894">
    <property type="protein sequence ID" value="KAL1404027.1"/>
    <property type="molecule type" value="Genomic_DNA"/>
</dbReference>
<organism evidence="7 8">
    <name type="scientific">Culex pipiens pipiens</name>
    <name type="common">Northern house mosquito</name>
    <dbReference type="NCBI Taxonomy" id="38569"/>
    <lineage>
        <taxon>Eukaryota</taxon>
        <taxon>Metazoa</taxon>
        <taxon>Ecdysozoa</taxon>
        <taxon>Arthropoda</taxon>
        <taxon>Hexapoda</taxon>
        <taxon>Insecta</taxon>
        <taxon>Pterygota</taxon>
        <taxon>Neoptera</taxon>
        <taxon>Endopterygota</taxon>
        <taxon>Diptera</taxon>
        <taxon>Nematocera</taxon>
        <taxon>Culicoidea</taxon>
        <taxon>Culicidae</taxon>
        <taxon>Culicinae</taxon>
        <taxon>Culicini</taxon>
        <taxon>Culex</taxon>
        <taxon>Culex</taxon>
    </lineage>
</organism>
<accession>A0ABD1DWL0</accession>
<keyword evidence="2" id="KW-1015">Disulfide bond</keyword>
<keyword evidence="1" id="KW-0732">Signal</keyword>
<proteinExistence type="predicted"/>
<dbReference type="Pfam" id="PF16077">
    <property type="entry name" value="Spaetzle"/>
    <property type="match status" value="1"/>
</dbReference>
<feature type="compositionally biased region" description="Acidic residues" evidence="4">
    <location>
        <begin position="63"/>
        <end position="72"/>
    </location>
</feature>
<keyword evidence="3" id="KW-0325">Glycoprotein</keyword>
<dbReference type="Proteomes" id="UP001562425">
    <property type="component" value="Unassembled WGS sequence"/>
</dbReference>
<name>A0ABD1DWL0_CULPP</name>
<keyword evidence="5" id="KW-1133">Transmembrane helix</keyword>
<dbReference type="Gene3D" id="2.10.90.10">
    <property type="entry name" value="Cystine-knot cytokines"/>
    <property type="match status" value="1"/>
</dbReference>
<dbReference type="InterPro" id="IPR052444">
    <property type="entry name" value="Spz/Toll_ligand-like"/>
</dbReference>
<evidence type="ECO:0000256" key="2">
    <source>
        <dbReference type="ARBA" id="ARBA00023157"/>
    </source>
</evidence>
<feature type="transmembrane region" description="Helical" evidence="5">
    <location>
        <begin position="17"/>
        <end position="39"/>
    </location>
</feature>
<dbReference type="PANTHER" id="PTHR23199">
    <property type="entry name" value="NEUROTROPHIN 1-RELATED"/>
    <property type="match status" value="1"/>
</dbReference>